<sequence>MSPSGARPSTARIVHVLAALAITAVPILGWFVADWSGATTLLVYWFETVAGCLLVAARAVLHRRWRPLRGYYEYLAAENERRVTRRESFVSGFLLVSLGFCAVHGVFLGAVLLILRQNGERQLAEVDWRSVGMGCATVLLLLLLDFAVDLSGLRRWQFRQVEQLAYHGLGRVMVVHLTILVGFVGMGLTGASTALFGTFVALKGFFALGASLPQYDPVTPPKWLSALLNRVPNVRPGERFEDYWAKERADEAARRVHNEQPWPAGEGAAASG</sequence>
<gene>
    <name evidence="3" type="ORF">BEL07_15010</name>
</gene>
<accession>A0A1E8Q4D6</accession>
<evidence type="ECO:0000256" key="1">
    <source>
        <dbReference type="SAM" id="MobiDB-lite"/>
    </source>
</evidence>
<keyword evidence="2" id="KW-0472">Membrane</keyword>
<feature type="transmembrane region" description="Helical" evidence="2">
    <location>
        <begin position="12"/>
        <end position="31"/>
    </location>
</feature>
<reference evidence="3 4" key="1">
    <citation type="submission" date="2016-09" db="EMBL/GenBank/DDBJ databases">
        <title>genome sequence of Mycobacterium sp. 739 SCH.</title>
        <authorList>
            <person name="Greninger A.L."/>
            <person name="Qin X."/>
            <person name="Jerome K."/>
            <person name="Vora S."/>
            <person name="Quinn K."/>
        </authorList>
    </citation>
    <scope>NUCLEOTIDE SEQUENCE [LARGE SCALE GENOMIC DNA]</scope>
    <source>
        <strain evidence="3 4">SCH</strain>
    </source>
</reference>
<feature type="transmembrane region" description="Helical" evidence="2">
    <location>
        <begin position="169"/>
        <end position="188"/>
    </location>
</feature>
<dbReference type="InterPro" id="IPR045466">
    <property type="entry name" value="DUF6498"/>
</dbReference>
<feature type="region of interest" description="Disordered" evidence="1">
    <location>
        <begin position="252"/>
        <end position="272"/>
    </location>
</feature>
<proteinExistence type="predicted"/>
<keyword evidence="2" id="KW-1133">Transmembrane helix</keyword>
<feature type="transmembrane region" description="Helical" evidence="2">
    <location>
        <begin position="43"/>
        <end position="61"/>
    </location>
</feature>
<evidence type="ECO:0000313" key="3">
    <source>
        <dbReference type="EMBL" id="OFJ52919.1"/>
    </source>
</evidence>
<name>A0A1E8Q4D6_9MYCO</name>
<dbReference type="Proteomes" id="UP000178953">
    <property type="component" value="Unassembled WGS sequence"/>
</dbReference>
<dbReference type="OrthoDB" id="4702224at2"/>
<comment type="caution">
    <text evidence="3">The sequence shown here is derived from an EMBL/GenBank/DDBJ whole genome shotgun (WGS) entry which is preliminary data.</text>
</comment>
<organism evidence="3 4">
    <name type="scientific">Mycolicibacterium grossiae</name>
    <dbReference type="NCBI Taxonomy" id="1552759"/>
    <lineage>
        <taxon>Bacteria</taxon>
        <taxon>Bacillati</taxon>
        <taxon>Actinomycetota</taxon>
        <taxon>Actinomycetes</taxon>
        <taxon>Mycobacteriales</taxon>
        <taxon>Mycobacteriaceae</taxon>
        <taxon>Mycolicibacterium</taxon>
    </lineage>
</organism>
<dbReference type="RefSeq" id="WP_070353914.1">
    <property type="nucleotide sequence ID" value="NZ_CP043474.1"/>
</dbReference>
<protein>
    <submittedName>
        <fullName evidence="3">Uncharacterized protein</fullName>
    </submittedName>
</protein>
<dbReference type="Pfam" id="PF20108">
    <property type="entry name" value="DUF6498"/>
    <property type="match status" value="1"/>
</dbReference>
<keyword evidence="2" id="KW-0812">Transmembrane</keyword>
<evidence type="ECO:0000313" key="4">
    <source>
        <dbReference type="Proteomes" id="UP000178953"/>
    </source>
</evidence>
<feature type="transmembrane region" description="Helical" evidence="2">
    <location>
        <begin position="128"/>
        <end position="148"/>
    </location>
</feature>
<dbReference type="AlphaFoldDB" id="A0A1E8Q4D6"/>
<evidence type="ECO:0000256" key="2">
    <source>
        <dbReference type="SAM" id="Phobius"/>
    </source>
</evidence>
<keyword evidence="4" id="KW-1185">Reference proteome</keyword>
<feature type="transmembrane region" description="Helical" evidence="2">
    <location>
        <begin position="89"/>
        <end position="116"/>
    </location>
</feature>
<dbReference type="EMBL" id="MCHX01000032">
    <property type="protein sequence ID" value="OFJ52919.1"/>
    <property type="molecule type" value="Genomic_DNA"/>
</dbReference>